<dbReference type="Proteomes" id="UP000750502">
    <property type="component" value="Unassembled WGS sequence"/>
</dbReference>
<name>A0A9P7I7Y8_9HYPO</name>
<comment type="caution">
    <text evidence="2">The sequence shown here is derived from an EMBL/GenBank/DDBJ whole genome shotgun (WGS) entry which is preliminary data.</text>
</comment>
<keyword evidence="3" id="KW-1185">Reference proteome</keyword>
<proteinExistence type="predicted"/>
<sequence>MRLVHGFGATEKMYELRFTEWNLKKNMTRGRSAEFMLSPENSLMSLDNLKEYYRRQPEEKRRELLETLLQPLTKEESLNNTAPQLSLTPPADLLTQGYRFHLLNSFVKWPSEENR</sequence>
<reference evidence="2" key="2">
    <citation type="submission" date="2020-10" db="EMBL/GenBank/DDBJ databases">
        <authorList>
            <person name="Peck L.D."/>
            <person name="Nowell R.W."/>
            <person name="Flood J."/>
            <person name="Ryan M.J."/>
            <person name="Barraclough T.G."/>
        </authorList>
    </citation>
    <scope>NUCLEOTIDE SEQUENCE</scope>
    <source>
        <strain evidence="2">IMI 127659i</strain>
    </source>
</reference>
<gene>
    <name evidence="2" type="ORF">H9Q72_001286</name>
</gene>
<feature type="domain" description="Clr5" evidence="1">
    <location>
        <begin position="1"/>
        <end position="25"/>
    </location>
</feature>
<dbReference type="AlphaFoldDB" id="A0A9P7I7Y8"/>
<evidence type="ECO:0000259" key="1">
    <source>
        <dbReference type="Pfam" id="PF14420"/>
    </source>
</evidence>
<reference evidence="2" key="1">
    <citation type="journal article" date="2020" name="bioRxiv">
        <title>Historical genomics reveals the evolutionary mechanisms behind multiple outbreaks of the host-specific coffee wilt pathogen Fusarium xylarioides.</title>
        <authorList>
            <person name="Peck D."/>
            <person name="Nowell R.W."/>
            <person name="Flood J."/>
            <person name="Ryan M.J."/>
            <person name="Barraclough T.G."/>
        </authorList>
    </citation>
    <scope>NUCLEOTIDE SEQUENCE</scope>
    <source>
        <strain evidence="2">IMI 127659i</strain>
    </source>
</reference>
<protein>
    <recommendedName>
        <fullName evidence="1">Clr5 domain-containing protein</fullName>
    </recommendedName>
</protein>
<dbReference type="EMBL" id="JADFTT010000021">
    <property type="protein sequence ID" value="KAG5772688.1"/>
    <property type="molecule type" value="Genomic_DNA"/>
</dbReference>
<evidence type="ECO:0000313" key="2">
    <source>
        <dbReference type="EMBL" id="KAG5772688.1"/>
    </source>
</evidence>
<dbReference type="InterPro" id="IPR025676">
    <property type="entry name" value="Clr5_dom"/>
</dbReference>
<dbReference type="Pfam" id="PF14420">
    <property type="entry name" value="Clr5"/>
    <property type="match status" value="1"/>
</dbReference>
<dbReference type="OrthoDB" id="5308957at2759"/>
<organism evidence="2 3">
    <name type="scientific">Fusarium xylarioides</name>
    <dbReference type="NCBI Taxonomy" id="221167"/>
    <lineage>
        <taxon>Eukaryota</taxon>
        <taxon>Fungi</taxon>
        <taxon>Dikarya</taxon>
        <taxon>Ascomycota</taxon>
        <taxon>Pezizomycotina</taxon>
        <taxon>Sordariomycetes</taxon>
        <taxon>Hypocreomycetidae</taxon>
        <taxon>Hypocreales</taxon>
        <taxon>Nectriaceae</taxon>
        <taxon>Fusarium</taxon>
        <taxon>Fusarium fujikuroi species complex</taxon>
    </lineage>
</organism>
<evidence type="ECO:0000313" key="3">
    <source>
        <dbReference type="Proteomes" id="UP000750502"/>
    </source>
</evidence>
<accession>A0A9P7I7Y8</accession>